<evidence type="ECO:0000313" key="5">
    <source>
        <dbReference type="EMBL" id="KAF5572523.1"/>
    </source>
</evidence>
<feature type="compositionally biased region" description="Low complexity" evidence="3">
    <location>
        <begin position="1443"/>
        <end position="1456"/>
    </location>
</feature>
<sequence>MCFNQSSSSTPHHEADVDMEDPDFTTSLGEDMQDYADDEGCAREAEAINRQPWLDQEVVLETMHLFSINVKISVQRVKALFDEILGRDADRQPLVVAVQDLARRQDFTRLPGYNFWDPDLGLITEGDYETSTREASEVKSIELARHAICAASSSLDKVSDAMQDLMDAPAEIEEALFDIVQSLSAARDALAIDHDTFDKAQETLSVAMKSVQDAQELIPKAQDAVPQIQGILFTALDELSGPLLVLSGVQKGFFYENDQQRDSRDRIRGVGFYVHSSLRTDQWRVRSYPGDNEDIFATLELKTPSGLLAIHNVYNHNNRLDVPALLQYLSSYKNKKCDGVLLGDFNYHHGSWSIKVNGAVTQRITPESRMFAAGVKGLGFALQTTPEEITFSKSQDTDQQKSTIDLTFASRKLVPSVLSCKALQVPGFVSDHRVIETVLRRRVSTHIRVVPQWQKVDPKVFQSSLEPSLPSLDDPLNNDKQIDKYMADIMFGLYEAIHATVPLSFRDSQPRRLTYLAKRTQKHTAKLDALKAGPQNTQSLASIRRVQRQLDKYNQELWVMFTEDKSATTKGAYELADIAKKIREPNQISQTPTLRLGDDIAESDSEKIEMVKKEKFPDNDKPYSKSTPTEPRPRPNDGRPQLYMSQDLTDEQLRLIISNLQKGKAPGPDLIPHEAIQLGGEVLRSRLLRLCRACLLHSYYPSPLKDSILVMVRKTGRPLSDPKSWRPIALLSSFGKIIDRIMTDKMLEVLRAHPRLLPRCQFGGKSTTDALVYLLNIIYNTWTFHPGKVVTVFGLDMSSAFDRVFRDRLLQDLVDKGFPPWCVTMVRSMLSERTATMRMPGIVSKPFPYNSGIHQGSPWSSLLFSISSAPLLDGACVGTHSVEVNGKTHRVNLYAFAFVDDIYLVAVSASYEINCKGIEKLHSSVQAIAAELKVDFGPHKYNLMHIIGHQRDQPDTNFKPHIPGFDGPCLPHLRILGVMVDQKLNWQCHINKIEEKVRKRLGYLSIISKRTTGPTLQTMRLYYLTMIRPVITYACGAWFLRQREGDQGDCSVKYGLKDYQIDQLVSLNKECLTKVSGAVLDTASEMMEKDLFVENIVTVLHSQASQQRVKSLFSHDTRWRNIPWKRSRALAKKKLRKITDTGDKSLDQAPEDGATGTMLGSKEAGLTSTKKNSGKSARNKTPYQILDAEATKIYEAAKKSHGHRASVSPDPNVGEKAEERWADHKKRSEIIKAWVKKTDTKECEARWKAYVQKRKYDMVAAGRNPNDLRLPVALTEDWGRKSLEYYSGLTRAQSTMMFSCRTERIGLRKYLHDCRIPGFESPTCPCGRSRETVFHLLVECPRLREARMGLFQQIGHNDFTTLLTKDAKIVAEWAISYFDLAMFDSVRERSSRFPVFPHLISPRPEGYLHTLPASPTARRRTRTSRTSRTSRTTPNNPRRRSAPRASPATTSTSPQAPSLPPRRNPTRSARTTTSYELEPLASNDI</sequence>
<feature type="region of interest" description="Disordered" evidence="3">
    <location>
        <begin position="1404"/>
        <end position="1485"/>
    </location>
</feature>
<feature type="domain" description="Reverse transcriptase" evidence="4">
    <location>
        <begin position="693"/>
        <end position="980"/>
    </location>
</feature>
<dbReference type="SUPFAM" id="SSF56219">
    <property type="entry name" value="DNase I-like"/>
    <property type="match status" value="1"/>
</dbReference>
<comment type="subcellular location">
    <subcellularLocation>
        <location evidence="1">Mitochondrion</location>
    </subcellularLocation>
</comment>
<dbReference type="Pfam" id="PF14529">
    <property type="entry name" value="Exo_endo_phos_2"/>
    <property type="match status" value="1"/>
</dbReference>
<evidence type="ECO:0000259" key="4">
    <source>
        <dbReference type="PROSITE" id="PS50878"/>
    </source>
</evidence>
<feature type="compositionally biased region" description="Low complexity" evidence="3">
    <location>
        <begin position="1426"/>
        <end position="1436"/>
    </location>
</feature>
<evidence type="ECO:0000256" key="3">
    <source>
        <dbReference type="SAM" id="MobiDB-lite"/>
    </source>
</evidence>
<gene>
    <name evidence="5" type="ORF">FPANT_13021</name>
</gene>
<dbReference type="CDD" id="cd01650">
    <property type="entry name" value="RT_nLTR_like"/>
    <property type="match status" value="1"/>
</dbReference>
<dbReference type="GO" id="GO:0005739">
    <property type="term" value="C:mitochondrion"/>
    <property type="evidence" value="ECO:0007669"/>
    <property type="project" value="UniProtKB-SubCell"/>
</dbReference>
<dbReference type="InterPro" id="IPR005135">
    <property type="entry name" value="Endo/exonuclease/phosphatase"/>
</dbReference>
<feature type="compositionally biased region" description="Polar residues" evidence="3">
    <location>
        <begin position="1166"/>
        <end position="1180"/>
    </location>
</feature>
<dbReference type="InterPro" id="IPR043502">
    <property type="entry name" value="DNA/RNA_pol_sf"/>
</dbReference>
<feature type="compositionally biased region" description="Polar residues" evidence="3">
    <location>
        <begin position="1"/>
        <end position="10"/>
    </location>
</feature>
<reference evidence="5 6" key="1">
    <citation type="submission" date="2020-05" db="EMBL/GenBank/DDBJ databases">
        <title>Identification and distribution of gene clusters putatively required for synthesis of sphingolipid metabolism inhibitors in phylogenetically diverse species of the filamentous fungus Fusarium.</title>
        <authorList>
            <person name="Kim H.-S."/>
            <person name="Busman M."/>
            <person name="Brown D.W."/>
            <person name="Divon H."/>
            <person name="Uhlig S."/>
            <person name="Proctor R.H."/>
        </authorList>
    </citation>
    <scope>NUCLEOTIDE SEQUENCE [LARGE SCALE GENOMIC DNA]</scope>
    <source>
        <strain evidence="5 6">NRRL 25211</strain>
    </source>
</reference>
<dbReference type="SUPFAM" id="SSF56672">
    <property type="entry name" value="DNA/RNA polymerases"/>
    <property type="match status" value="1"/>
</dbReference>
<dbReference type="EMBL" id="JAAOAR010000907">
    <property type="protein sequence ID" value="KAF5572523.1"/>
    <property type="molecule type" value="Genomic_DNA"/>
</dbReference>
<feature type="region of interest" description="Disordered" evidence="3">
    <location>
        <begin position="608"/>
        <end position="642"/>
    </location>
</feature>
<name>A0A8H5KH10_9HYPO</name>
<evidence type="ECO:0000256" key="1">
    <source>
        <dbReference type="ARBA" id="ARBA00004173"/>
    </source>
</evidence>
<feature type="region of interest" description="Disordered" evidence="3">
    <location>
        <begin position="1141"/>
        <end position="1180"/>
    </location>
</feature>
<dbReference type="PANTHER" id="PTHR19446">
    <property type="entry name" value="REVERSE TRANSCRIPTASES"/>
    <property type="match status" value="1"/>
</dbReference>
<dbReference type="Gene3D" id="3.60.10.10">
    <property type="entry name" value="Endonuclease/exonuclease/phosphatase"/>
    <property type="match status" value="1"/>
</dbReference>
<dbReference type="InterPro" id="IPR036691">
    <property type="entry name" value="Endo/exonu/phosph_ase_sf"/>
</dbReference>
<feature type="compositionally biased region" description="Polar residues" evidence="3">
    <location>
        <begin position="1466"/>
        <end position="1475"/>
    </location>
</feature>
<dbReference type="Pfam" id="PF00078">
    <property type="entry name" value="RVT_1"/>
    <property type="match status" value="1"/>
</dbReference>
<evidence type="ECO:0000256" key="2">
    <source>
        <dbReference type="ARBA" id="ARBA00023128"/>
    </source>
</evidence>
<protein>
    <recommendedName>
        <fullName evidence="4">Reverse transcriptase domain-containing protein</fullName>
    </recommendedName>
</protein>
<feature type="region of interest" description="Disordered" evidence="3">
    <location>
        <begin position="1"/>
        <end position="26"/>
    </location>
</feature>
<accession>A0A8H5KH10</accession>
<feature type="region of interest" description="Disordered" evidence="3">
    <location>
        <begin position="1200"/>
        <end position="1221"/>
    </location>
</feature>
<keyword evidence="2" id="KW-0496">Mitochondrion</keyword>
<organism evidence="5 6">
    <name type="scientific">Fusarium pseudoanthophilum</name>
    <dbReference type="NCBI Taxonomy" id="48495"/>
    <lineage>
        <taxon>Eukaryota</taxon>
        <taxon>Fungi</taxon>
        <taxon>Dikarya</taxon>
        <taxon>Ascomycota</taxon>
        <taxon>Pezizomycotina</taxon>
        <taxon>Sordariomycetes</taxon>
        <taxon>Hypocreomycetidae</taxon>
        <taxon>Hypocreales</taxon>
        <taxon>Nectriaceae</taxon>
        <taxon>Fusarium</taxon>
        <taxon>Fusarium fujikuroi species complex</taxon>
    </lineage>
</organism>
<dbReference type="InterPro" id="IPR000477">
    <property type="entry name" value="RT_dom"/>
</dbReference>
<proteinExistence type="predicted"/>
<keyword evidence="6" id="KW-1185">Reference proteome</keyword>
<evidence type="ECO:0000313" key="6">
    <source>
        <dbReference type="Proteomes" id="UP000544095"/>
    </source>
</evidence>
<comment type="caution">
    <text evidence="5">The sequence shown here is derived from an EMBL/GenBank/DDBJ whole genome shotgun (WGS) entry which is preliminary data.</text>
</comment>
<dbReference type="Proteomes" id="UP000544095">
    <property type="component" value="Unassembled WGS sequence"/>
</dbReference>
<feature type="compositionally biased region" description="Basic and acidic residues" evidence="3">
    <location>
        <begin position="608"/>
        <end position="623"/>
    </location>
</feature>
<dbReference type="GO" id="GO:0003824">
    <property type="term" value="F:catalytic activity"/>
    <property type="evidence" value="ECO:0007669"/>
    <property type="project" value="InterPro"/>
</dbReference>
<dbReference type="PROSITE" id="PS50878">
    <property type="entry name" value="RT_POL"/>
    <property type="match status" value="1"/>
</dbReference>